<accession>A0A0E9V0R6</accession>
<name>A0A0E9V0R6_ANGAN</name>
<dbReference type="EMBL" id="GBXM01036935">
    <property type="protein sequence ID" value="JAH71642.1"/>
    <property type="molecule type" value="Transcribed_RNA"/>
</dbReference>
<reference evidence="1" key="1">
    <citation type="submission" date="2014-11" db="EMBL/GenBank/DDBJ databases">
        <authorList>
            <person name="Amaro Gonzalez C."/>
        </authorList>
    </citation>
    <scope>NUCLEOTIDE SEQUENCE</scope>
</reference>
<proteinExistence type="predicted"/>
<reference evidence="1" key="2">
    <citation type="journal article" date="2015" name="Fish Shellfish Immunol.">
        <title>Early steps in the European eel (Anguilla anguilla)-Vibrio vulnificus interaction in the gills: Role of the RtxA13 toxin.</title>
        <authorList>
            <person name="Callol A."/>
            <person name="Pajuelo D."/>
            <person name="Ebbesson L."/>
            <person name="Teles M."/>
            <person name="MacKenzie S."/>
            <person name="Amaro C."/>
        </authorList>
    </citation>
    <scope>NUCLEOTIDE SEQUENCE</scope>
</reference>
<organism evidence="1">
    <name type="scientific">Anguilla anguilla</name>
    <name type="common">European freshwater eel</name>
    <name type="synonym">Muraena anguilla</name>
    <dbReference type="NCBI Taxonomy" id="7936"/>
    <lineage>
        <taxon>Eukaryota</taxon>
        <taxon>Metazoa</taxon>
        <taxon>Chordata</taxon>
        <taxon>Craniata</taxon>
        <taxon>Vertebrata</taxon>
        <taxon>Euteleostomi</taxon>
        <taxon>Actinopterygii</taxon>
        <taxon>Neopterygii</taxon>
        <taxon>Teleostei</taxon>
        <taxon>Anguilliformes</taxon>
        <taxon>Anguillidae</taxon>
        <taxon>Anguilla</taxon>
    </lineage>
</organism>
<evidence type="ECO:0000313" key="1">
    <source>
        <dbReference type="EMBL" id="JAH71642.1"/>
    </source>
</evidence>
<sequence>MVKSTHGKRRTSLLR</sequence>
<protein>
    <submittedName>
        <fullName evidence="1">Uncharacterized protein</fullName>
    </submittedName>
</protein>